<dbReference type="Pfam" id="PF10532">
    <property type="entry name" value="Plant_all_beta"/>
    <property type="match status" value="1"/>
</dbReference>
<keyword evidence="3" id="KW-0862">Zinc</keyword>
<organism evidence="7 8">
    <name type="scientific">Arabidopsis thaliana</name>
    <name type="common">Mouse-ear cress</name>
    <dbReference type="NCBI Taxonomy" id="3702"/>
    <lineage>
        <taxon>Eukaryota</taxon>
        <taxon>Viridiplantae</taxon>
        <taxon>Streptophyta</taxon>
        <taxon>Embryophyta</taxon>
        <taxon>Tracheophyta</taxon>
        <taxon>Spermatophyta</taxon>
        <taxon>Magnoliopsida</taxon>
        <taxon>eudicotyledons</taxon>
        <taxon>Gunneridae</taxon>
        <taxon>Pentapetalae</taxon>
        <taxon>rosids</taxon>
        <taxon>malvids</taxon>
        <taxon>Brassicales</taxon>
        <taxon>Brassicaceae</taxon>
        <taxon>Camelineae</taxon>
        <taxon>Arabidopsis</taxon>
    </lineage>
</organism>
<dbReference type="EMBL" id="LR881469">
    <property type="protein sequence ID" value="CAD5327416.1"/>
    <property type="molecule type" value="Genomic_DNA"/>
</dbReference>
<evidence type="ECO:0000313" key="8">
    <source>
        <dbReference type="Proteomes" id="UP000516314"/>
    </source>
</evidence>
<evidence type="ECO:0000313" key="7">
    <source>
        <dbReference type="EMBL" id="CAD5327416.1"/>
    </source>
</evidence>
<feature type="region of interest" description="Disordered" evidence="5">
    <location>
        <begin position="219"/>
        <end position="266"/>
    </location>
</feature>
<protein>
    <submittedName>
        <fullName evidence="7">(thale cress) hypothetical protein</fullName>
    </submittedName>
</protein>
<evidence type="ECO:0000256" key="1">
    <source>
        <dbReference type="ARBA" id="ARBA00022723"/>
    </source>
</evidence>
<dbReference type="AlphaFoldDB" id="A0A7G2EVV5"/>
<evidence type="ECO:0000256" key="4">
    <source>
        <dbReference type="PROSITE-ProRule" id="PRU00325"/>
    </source>
</evidence>
<dbReference type="InterPro" id="IPR007527">
    <property type="entry name" value="Znf_SWIM"/>
</dbReference>
<dbReference type="Proteomes" id="UP000516314">
    <property type="component" value="Chromosome 4"/>
</dbReference>
<evidence type="ECO:0000256" key="3">
    <source>
        <dbReference type="ARBA" id="ARBA00022833"/>
    </source>
</evidence>
<dbReference type="GO" id="GO:0008270">
    <property type="term" value="F:zinc ion binding"/>
    <property type="evidence" value="ECO:0007669"/>
    <property type="project" value="UniProtKB-KW"/>
</dbReference>
<dbReference type="SMART" id="SM00575">
    <property type="entry name" value="ZnF_PMZ"/>
    <property type="match status" value="1"/>
</dbReference>
<sequence>MKKRIQTNLHFDYGGYYTADHEWSCKNSVYGIVFKTSSLERITYADLIDNICRKIALGGQKRNLKLSYKISKAWRESYIVDNEDVLIYLTSLDKEGLRPVLHVELCSDLESNNRLVPIVERRSSCGVNYGELAANVNTCSCREFDIDKYPCVHAIAAAIKRSKMDWNSRSILNVSIYGLCSKYYLIETWALAYYRTIYVMPHQAHWFFPPDYVEKVAKPPDYTPKKGRNQETRFPSKGEKRRKKTNNKATRGINLERWLQPETNDD</sequence>
<evidence type="ECO:0000256" key="2">
    <source>
        <dbReference type="ARBA" id="ARBA00022771"/>
    </source>
</evidence>
<accession>A0A7G2EVV5</accession>
<dbReference type="PROSITE" id="PS50966">
    <property type="entry name" value="ZF_SWIM"/>
    <property type="match status" value="1"/>
</dbReference>
<reference evidence="7 8" key="1">
    <citation type="submission" date="2020-09" db="EMBL/GenBank/DDBJ databases">
        <authorList>
            <person name="Ashkenazy H."/>
        </authorList>
    </citation>
    <scope>NUCLEOTIDE SEQUENCE [LARGE SCALE GENOMIC DNA]</scope>
    <source>
        <strain evidence="8">cv. Cdm-0</strain>
    </source>
</reference>
<keyword evidence="2 4" id="KW-0863">Zinc-finger</keyword>
<dbReference type="InterPro" id="IPR006564">
    <property type="entry name" value="Znf_PMZ"/>
</dbReference>
<proteinExistence type="predicted"/>
<keyword evidence="1" id="KW-0479">Metal-binding</keyword>
<gene>
    <name evidence="7" type="ORF">AT9943_LOCUS15117</name>
</gene>
<evidence type="ECO:0000256" key="5">
    <source>
        <dbReference type="SAM" id="MobiDB-lite"/>
    </source>
</evidence>
<dbReference type="InterPro" id="IPR018290">
    <property type="entry name" value="MULE_transposase_N"/>
</dbReference>
<name>A0A7G2EVV5_ARATH</name>
<feature type="domain" description="SWIM-type" evidence="6">
    <location>
        <begin position="130"/>
        <end position="162"/>
    </location>
</feature>
<evidence type="ECO:0000259" key="6">
    <source>
        <dbReference type="PROSITE" id="PS50966"/>
    </source>
</evidence>
<feature type="compositionally biased region" description="Basic and acidic residues" evidence="5">
    <location>
        <begin position="228"/>
        <end position="238"/>
    </location>
</feature>